<sequence>MAASRIAWLRSCGSSPGSGPDTGGGSLGSGTGAGGGSALLGADSGCGSECSGRPEADAGRGSG</sequence>
<evidence type="ECO:0000256" key="1">
    <source>
        <dbReference type="SAM" id="MobiDB-lite"/>
    </source>
</evidence>
<accession>A0ABQ3RBR5</accession>
<evidence type="ECO:0000313" key="2">
    <source>
        <dbReference type="EMBL" id="GHI53302.1"/>
    </source>
</evidence>
<keyword evidence="3" id="KW-1185">Reference proteome</keyword>
<evidence type="ECO:0000313" key="3">
    <source>
        <dbReference type="Proteomes" id="UP000646738"/>
    </source>
</evidence>
<feature type="compositionally biased region" description="Gly residues" evidence="1">
    <location>
        <begin position="20"/>
        <end position="38"/>
    </location>
</feature>
<feature type="compositionally biased region" description="Basic and acidic residues" evidence="1">
    <location>
        <begin position="52"/>
        <end position="63"/>
    </location>
</feature>
<proteinExistence type="predicted"/>
<dbReference type="EMBL" id="BNEA01000015">
    <property type="protein sequence ID" value="GHI53302.1"/>
    <property type="molecule type" value="Genomic_DNA"/>
</dbReference>
<gene>
    <name evidence="2" type="ORF">Srubr_31480</name>
</gene>
<organism evidence="2 3">
    <name type="scientific">Streptomyces rubradiris</name>
    <name type="common">Streptomyces achromogenes subsp. rubradiris</name>
    <dbReference type="NCBI Taxonomy" id="285531"/>
    <lineage>
        <taxon>Bacteria</taxon>
        <taxon>Bacillati</taxon>
        <taxon>Actinomycetota</taxon>
        <taxon>Actinomycetes</taxon>
        <taxon>Kitasatosporales</taxon>
        <taxon>Streptomycetaceae</taxon>
        <taxon>Streptomyces</taxon>
    </lineage>
</organism>
<feature type="region of interest" description="Disordered" evidence="1">
    <location>
        <begin position="44"/>
        <end position="63"/>
    </location>
</feature>
<protein>
    <submittedName>
        <fullName evidence="2">Uncharacterized protein</fullName>
    </submittedName>
</protein>
<feature type="region of interest" description="Disordered" evidence="1">
    <location>
        <begin position="10"/>
        <end position="38"/>
    </location>
</feature>
<name>A0ABQ3RBR5_STRRR</name>
<comment type="caution">
    <text evidence="2">The sequence shown here is derived from an EMBL/GenBank/DDBJ whole genome shotgun (WGS) entry which is preliminary data.</text>
</comment>
<reference evidence="3" key="1">
    <citation type="submission" date="2023-07" db="EMBL/GenBank/DDBJ databases">
        <title>Whole genome shotgun sequence of Streptomyces achromogenes subsp. rubradiris NBRC 14000.</title>
        <authorList>
            <person name="Komaki H."/>
            <person name="Tamura T."/>
        </authorList>
    </citation>
    <scope>NUCLEOTIDE SEQUENCE [LARGE SCALE GENOMIC DNA]</scope>
    <source>
        <strain evidence="3">NBRC 14000</strain>
    </source>
</reference>
<dbReference type="Proteomes" id="UP000646738">
    <property type="component" value="Unassembled WGS sequence"/>
</dbReference>